<name>K0TEF1_THAOC</name>
<organism evidence="1 2">
    <name type="scientific">Thalassiosira oceanica</name>
    <name type="common">Marine diatom</name>
    <dbReference type="NCBI Taxonomy" id="159749"/>
    <lineage>
        <taxon>Eukaryota</taxon>
        <taxon>Sar</taxon>
        <taxon>Stramenopiles</taxon>
        <taxon>Ochrophyta</taxon>
        <taxon>Bacillariophyta</taxon>
        <taxon>Coscinodiscophyceae</taxon>
        <taxon>Thalassiosirophycidae</taxon>
        <taxon>Thalassiosirales</taxon>
        <taxon>Thalassiosiraceae</taxon>
        <taxon>Thalassiosira</taxon>
    </lineage>
</organism>
<gene>
    <name evidence="1" type="ORF">THAOC_02760</name>
</gene>
<dbReference type="Proteomes" id="UP000266841">
    <property type="component" value="Unassembled WGS sequence"/>
</dbReference>
<keyword evidence="2" id="KW-1185">Reference proteome</keyword>
<accession>K0TEF1</accession>
<reference evidence="1 2" key="1">
    <citation type="journal article" date="2012" name="Genome Biol.">
        <title>Genome and low-iron response of an oceanic diatom adapted to chronic iron limitation.</title>
        <authorList>
            <person name="Lommer M."/>
            <person name="Specht M."/>
            <person name="Roy A.S."/>
            <person name="Kraemer L."/>
            <person name="Andreson R."/>
            <person name="Gutowska M.A."/>
            <person name="Wolf J."/>
            <person name="Bergner S.V."/>
            <person name="Schilhabel M.B."/>
            <person name="Klostermeier U.C."/>
            <person name="Beiko R.G."/>
            <person name="Rosenstiel P."/>
            <person name="Hippler M."/>
            <person name="Laroche J."/>
        </authorList>
    </citation>
    <scope>NUCLEOTIDE SEQUENCE [LARGE SCALE GENOMIC DNA]</scope>
    <source>
        <strain evidence="1 2">CCMP1005</strain>
    </source>
</reference>
<sequence length="152" mass="16880">MIPSAMSRRSCQAAGGLRPAAVGKPSFAYFSVDYLLDDVCRPDEPTDFPDIFLLDATSHERSEEHGPNRRNLRNRAVCLASTEIEFFDIVLAGNQFWPLKWAFCVCSSPARKESPDSTRGPEFSGCMSVSARTMRVCLPVTRPLQSMSVTGW</sequence>
<evidence type="ECO:0000313" key="2">
    <source>
        <dbReference type="Proteomes" id="UP000266841"/>
    </source>
</evidence>
<proteinExistence type="predicted"/>
<dbReference type="EMBL" id="AGNL01002894">
    <property type="protein sequence ID" value="EJK75514.1"/>
    <property type="molecule type" value="Genomic_DNA"/>
</dbReference>
<dbReference type="AlphaFoldDB" id="K0TEF1"/>
<evidence type="ECO:0000313" key="1">
    <source>
        <dbReference type="EMBL" id="EJK75514.1"/>
    </source>
</evidence>
<comment type="caution">
    <text evidence="1">The sequence shown here is derived from an EMBL/GenBank/DDBJ whole genome shotgun (WGS) entry which is preliminary data.</text>
</comment>
<protein>
    <submittedName>
        <fullName evidence="1">Uncharacterized protein</fullName>
    </submittedName>
</protein>